<dbReference type="PANTHER" id="PTHR12919:SF20">
    <property type="entry name" value="SMALL RIBOSOMAL SUBUNIT PROTEIN BS16M"/>
    <property type="match status" value="1"/>
</dbReference>
<evidence type="ECO:0000256" key="4">
    <source>
        <dbReference type="SAM" id="MobiDB-lite"/>
    </source>
</evidence>
<dbReference type="GeneID" id="87900962"/>
<evidence type="ECO:0000313" key="5">
    <source>
        <dbReference type="EMBL" id="KAK4641246.1"/>
    </source>
</evidence>
<dbReference type="NCBIfam" id="TIGR00002">
    <property type="entry name" value="S16"/>
    <property type="match status" value="1"/>
</dbReference>
<sequence>MVEFKAWGDLLLCIIEDRVEREQWEGQENPGGETKRSKTGKPPRRAHVTAGGWGNACAHTPPQHLHPFGARTPRLPSQNFWSFLRFHSLERESAFRQRGHHQNLTTIAATTDSVLRAPDRTRPAQPRNMVVKIRLARFGRTNSPFYNIVVAHARTARNSRPLEVIGTYDPIPKKDTYDESGRLHKDIKLDISRAQYWIGVGAQPTETATRLLSMVGIVDPKYQKTPPRKSTPKKEKAAPAEA</sequence>
<name>A0ABR0FB94_9PEZI</name>
<protein>
    <submittedName>
        <fullName evidence="5">37S ribosomal protein S16, mitochondrial</fullName>
    </submittedName>
</protein>
<comment type="similarity">
    <text evidence="1">Belongs to the bacterial ribosomal protein bS16 family.</text>
</comment>
<evidence type="ECO:0000256" key="1">
    <source>
        <dbReference type="ARBA" id="ARBA00006668"/>
    </source>
</evidence>
<dbReference type="PROSITE" id="PS00732">
    <property type="entry name" value="RIBOSOMAL_S16"/>
    <property type="match status" value="1"/>
</dbReference>
<dbReference type="InterPro" id="IPR020592">
    <property type="entry name" value="Ribosomal_bS16_CS"/>
</dbReference>
<dbReference type="PANTHER" id="PTHR12919">
    <property type="entry name" value="30S RIBOSOMAL PROTEIN S16"/>
    <property type="match status" value="1"/>
</dbReference>
<dbReference type="SUPFAM" id="SSF54565">
    <property type="entry name" value="Ribosomal protein S16"/>
    <property type="match status" value="1"/>
</dbReference>
<dbReference type="GO" id="GO:0005840">
    <property type="term" value="C:ribosome"/>
    <property type="evidence" value="ECO:0007669"/>
    <property type="project" value="UniProtKB-KW"/>
</dbReference>
<feature type="region of interest" description="Disordered" evidence="4">
    <location>
        <begin position="24"/>
        <end position="58"/>
    </location>
</feature>
<comment type="caution">
    <text evidence="5">The sequence shown here is derived from an EMBL/GenBank/DDBJ whole genome shotgun (WGS) entry which is preliminary data.</text>
</comment>
<organism evidence="5 6">
    <name type="scientific">Podospora bellae-mahoneyi</name>
    <dbReference type="NCBI Taxonomy" id="2093777"/>
    <lineage>
        <taxon>Eukaryota</taxon>
        <taxon>Fungi</taxon>
        <taxon>Dikarya</taxon>
        <taxon>Ascomycota</taxon>
        <taxon>Pezizomycotina</taxon>
        <taxon>Sordariomycetes</taxon>
        <taxon>Sordariomycetidae</taxon>
        <taxon>Sordariales</taxon>
        <taxon>Podosporaceae</taxon>
        <taxon>Podospora</taxon>
    </lineage>
</organism>
<feature type="compositionally biased region" description="Basic residues" evidence="4">
    <location>
        <begin position="37"/>
        <end position="47"/>
    </location>
</feature>
<accession>A0ABR0FB94</accession>
<dbReference type="InterPro" id="IPR023803">
    <property type="entry name" value="Ribosomal_bS16_dom_sf"/>
</dbReference>
<keyword evidence="2 5" id="KW-0689">Ribosomal protein</keyword>
<dbReference type="Proteomes" id="UP001322138">
    <property type="component" value="Unassembled WGS sequence"/>
</dbReference>
<gene>
    <name evidence="5" type="primary">MRPS16</name>
    <name evidence="5" type="ORF">QC761_610720</name>
</gene>
<keyword evidence="3" id="KW-0687">Ribonucleoprotein</keyword>
<reference evidence="5 6" key="1">
    <citation type="journal article" date="2023" name="bioRxiv">
        <title>High-quality genome assemblies of four members of thePodospora anserinaspecies complex.</title>
        <authorList>
            <person name="Ament-Velasquez S.L."/>
            <person name="Vogan A.A."/>
            <person name="Wallerman O."/>
            <person name="Hartmann F."/>
            <person name="Gautier V."/>
            <person name="Silar P."/>
            <person name="Giraud T."/>
            <person name="Johannesson H."/>
        </authorList>
    </citation>
    <scope>NUCLEOTIDE SEQUENCE [LARGE SCALE GENOMIC DNA]</scope>
    <source>
        <strain evidence="5 6">CBS 112042</strain>
    </source>
</reference>
<evidence type="ECO:0000256" key="2">
    <source>
        <dbReference type="ARBA" id="ARBA00022980"/>
    </source>
</evidence>
<feature type="region of interest" description="Disordered" evidence="4">
    <location>
        <begin position="220"/>
        <end position="242"/>
    </location>
</feature>
<proteinExistence type="inferred from homology"/>
<feature type="compositionally biased region" description="Basic and acidic residues" evidence="4">
    <location>
        <begin position="232"/>
        <end position="242"/>
    </location>
</feature>
<dbReference type="InterPro" id="IPR000307">
    <property type="entry name" value="Ribosomal_bS16"/>
</dbReference>
<dbReference type="HAMAP" id="MF_00385">
    <property type="entry name" value="Ribosomal_bS16"/>
    <property type="match status" value="1"/>
</dbReference>
<keyword evidence="6" id="KW-1185">Reference proteome</keyword>
<dbReference type="Pfam" id="PF00886">
    <property type="entry name" value="Ribosomal_S16"/>
    <property type="match status" value="1"/>
</dbReference>
<evidence type="ECO:0000256" key="3">
    <source>
        <dbReference type="ARBA" id="ARBA00023274"/>
    </source>
</evidence>
<dbReference type="Gene3D" id="3.30.1320.10">
    <property type="match status" value="1"/>
</dbReference>
<evidence type="ECO:0000313" key="6">
    <source>
        <dbReference type="Proteomes" id="UP001322138"/>
    </source>
</evidence>
<dbReference type="EMBL" id="JAFFGZ010000008">
    <property type="protein sequence ID" value="KAK4641246.1"/>
    <property type="molecule type" value="Genomic_DNA"/>
</dbReference>
<dbReference type="RefSeq" id="XP_062730222.1">
    <property type="nucleotide sequence ID" value="XM_062881480.1"/>
</dbReference>